<comment type="caution">
    <text evidence="3">The sequence shown here is derived from an EMBL/GenBank/DDBJ whole genome shotgun (WGS) entry which is preliminary data.</text>
</comment>
<dbReference type="EMBL" id="CAMXCT030001079">
    <property type="protein sequence ID" value="CAL4773700.1"/>
    <property type="molecule type" value="Genomic_DNA"/>
</dbReference>
<evidence type="ECO:0000313" key="3">
    <source>
        <dbReference type="EMBL" id="CAI3986388.1"/>
    </source>
</evidence>
<reference evidence="4" key="2">
    <citation type="submission" date="2024-04" db="EMBL/GenBank/DDBJ databases">
        <authorList>
            <person name="Chen Y."/>
            <person name="Shah S."/>
            <person name="Dougan E. K."/>
            <person name="Thang M."/>
            <person name="Chan C."/>
        </authorList>
    </citation>
    <scope>NUCLEOTIDE SEQUENCE [LARGE SCALE GENOMIC DNA]</scope>
</reference>
<gene>
    <name evidence="3" type="ORF">C1SCF055_LOCUS13745</name>
</gene>
<dbReference type="GO" id="GO:0001578">
    <property type="term" value="P:microtubule bundle formation"/>
    <property type="evidence" value="ECO:0007669"/>
    <property type="project" value="TreeGrafter"/>
</dbReference>
<sequence>MRELSVQLFWFSDRKCWRILQMEDSTKTQGTSLPAASARENRAGMIAGMIAGAMSRKRRALGRALVQDQHSAAVGRWVDTMILGLRLCPFAQPAAQRNGLKVVSSTGVTGDEVLEDLVTEGELLQADGEIATTLVVCPHVPEWQVHVDKQKFAECLALSPSHPRNEGSSSEVSVGLEVALQWQGQQWLAEVLEEDVSKELLSLRLLGQILETASSEDGGEDLAIQPLTEPQEVLCRRSDILWSLESLEGQAGGEASVRRSALARAPRPVLHLLRSGELAKVDAEQREDARRMPLANQGFFPLIFGALGVWEVKDQLLDRLGLDHFESLIRQNLNLAPKSFRFPEENPETILYSLEWDGKSFLKLCKDTGLITDTFNAVDADLIFARVLKKGQRRISLPQLQEALANVAAKKGVSREELLMDIADSEGPKLAGTKTMNLRLYEKPGPLVQRKGSTVSTSSGGPASARSTGPRILASAAQAVVASPSFKQDGTSSYQEVFQAFCGPRSGMDGKAFSKLCKDCGLLDRRFSAADADLIFAKVCPRGGRRIGMEQFEEAVWLIGRKRGMDYGCLLDSIANSAGESIAENCAGGPSFHEQAPLLAEWVQRHCPHAVAPERERVFVQWEDVGLLCLWRQACLENFVAGRPWREVPVRGQETSMLAVARPSQTGPSDFDRALLLELQALKDLDSASFPDLSGRRDAAKARFEALSTLERMEVPLFANGSYEGLTRKQLKTLATELYSNDSVALIQQYVMSLIQPWEHLVRDYTLTLALFQLAQVYWTSSIFGFSLRQAELRFALEKSVGEAMPFGICWCSRDSAESAFSDPPARGPRPMKLYVDVVLLSGQSARVWGTPDLTVYELRQNAQQQLQVNLLELFLGDRKLEPWKSLRDLEIQSGPGAVVSASVWQPKLCSSRHSDAFAFITDDAVLWGDPLCGPWERLELPEVREVQISADAFAALNADGSVYAWGGFFSGGHLGAARHELREVTQIEASHRAFAALRGDGRVVTWGDVVFGGDSSEVADELFEVCQLKATRRAFAARRRDGRVVCWGDAAFGADPGHVEALLSDVVDLFATDRAFAALTASGQLVAWGDPAYGGKGQLSHVEMVQASQRAFAAYSKQSGVVVAWGDPDFGGDRRFLTGDARVLEMSATAGAFAALLDTGSVLCWGHRDLGGVCPALEGVTQLVATNGAFAAVLAEGVVTWGSVFAGGDPEACASLGRVEDLKGSASSFLALSDGELIAWGRGVASDSEEKEILPTREPGDIGSAVPGPLELRDFAVEVK</sequence>
<evidence type="ECO:0000313" key="6">
    <source>
        <dbReference type="Proteomes" id="UP001152797"/>
    </source>
</evidence>
<dbReference type="Gene3D" id="1.10.238.10">
    <property type="entry name" value="EF-hand"/>
    <property type="match status" value="2"/>
</dbReference>
<keyword evidence="6" id="KW-1185">Reference proteome</keyword>
<evidence type="ECO:0000313" key="4">
    <source>
        <dbReference type="EMBL" id="CAL1139763.1"/>
    </source>
</evidence>
<accession>A0A9P1FS61</accession>
<dbReference type="Gene3D" id="2.130.10.30">
    <property type="entry name" value="Regulator of chromosome condensation 1/beta-lactamase-inhibitor protein II"/>
    <property type="match status" value="2"/>
</dbReference>
<dbReference type="InterPro" id="IPR011992">
    <property type="entry name" value="EF-hand-dom_pair"/>
</dbReference>
<protein>
    <submittedName>
        <fullName evidence="5">Tubulin polymerization-promoting protein family member 2 (Protein p25-beta) (TPPP/p18)</fullName>
    </submittedName>
</protein>
<proteinExistence type="inferred from homology"/>
<reference evidence="3" key="1">
    <citation type="submission" date="2022-10" db="EMBL/GenBank/DDBJ databases">
        <authorList>
            <person name="Chen Y."/>
            <person name="Dougan E. K."/>
            <person name="Chan C."/>
            <person name="Rhodes N."/>
            <person name="Thang M."/>
        </authorList>
    </citation>
    <scope>NUCLEOTIDE SEQUENCE</scope>
</reference>
<feature type="compositionally biased region" description="Polar residues" evidence="2">
    <location>
        <begin position="451"/>
        <end position="467"/>
    </location>
</feature>
<dbReference type="InterPro" id="IPR008907">
    <property type="entry name" value="TPP/p25"/>
</dbReference>
<organism evidence="3">
    <name type="scientific">Cladocopium goreaui</name>
    <dbReference type="NCBI Taxonomy" id="2562237"/>
    <lineage>
        <taxon>Eukaryota</taxon>
        <taxon>Sar</taxon>
        <taxon>Alveolata</taxon>
        <taxon>Dinophyceae</taxon>
        <taxon>Suessiales</taxon>
        <taxon>Symbiodiniaceae</taxon>
        <taxon>Cladocopium</taxon>
    </lineage>
</organism>
<evidence type="ECO:0000313" key="5">
    <source>
        <dbReference type="EMBL" id="CAL4773700.1"/>
    </source>
</evidence>
<evidence type="ECO:0000256" key="1">
    <source>
        <dbReference type="ARBA" id="ARBA00010994"/>
    </source>
</evidence>
<dbReference type="OrthoDB" id="408734at2759"/>
<dbReference type="Proteomes" id="UP001152797">
    <property type="component" value="Unassembled WGS sequence"/>
</dbReference>
<dbReference type="PANTHER" id="PTHR12932">
    <property type="entry name" value="P25 ALPHA-RELATED"/>
    <property type="match status" value="1"/>
</dbReference>
<feature type="region of interest" description="Disordered" evidence="2">
    <location>
        <begin position="449"/>
        <end position="468"/>
    </location>
</feature>
<dbReference type="InterPro" id="IPR008479">
    <property type="entry name" value="DUF760"/>
</dbReference>
<dbReference type="SUPFAM" id="SSF47473">
    <property type="entry name" value="EF-hand"/>
    <property type="match status" value="2"/>
</dbReference>
<dbReference type="EMBL" id="CAMXCT020001079">
    <property type="protein sequence ID" value="CAL1139763.1"/>
    <property type="molecule type" value="Genomic_DNA"/>
</dbReference>
<dbReference type="InterPro" id="IPR009858">
    <property type="entry name" value="DUF1415"/>
</dbReference>
<dbReference type="GO" id="GO:0032273">
    <property type="term" value="P:positive regulation of protein polymerization"/>
    <property type="evidence" value="ECO:0007669"/>
    <property type="project" value="TreeGrafter"/>
</dbReference>
<dbReference type="PANTHER" id="PTHR12932:SF9">
    <property type="entry name" value="TUBULIN POLYMERIZATION-PROMOTING PROTEIN HOMOLOG"/>
    <property type="match status" value="1"/>
</dbReference>
<dbReference type="GO" id="GO:0046785">
    <property type="term" value="P:microtubule polymerization"/>
    <property type="evidence" value="ECO:0007669"/>
    <property type="project" value="InterPro"/>
</dbReference>
<comment type="similarity">
    <text evidence="1">Belongs to the TPPP family.</text>
</comment>
<dbReference type="GO" id="GO:0015631">
    <property type="term" value="F:tubulin binding"/>
    <property type="evidence" value="ECO:0007669"/>
    <property type="project" value="InterPro"/>
</dbReference>
<dbReference type="GO" id="GO:0005874">
    <property type="term" value="C:microtubule"/>
    <property type="evidence" value="ECO:0007669"/>
    <property type="project" value="TreeGrafter"/>
</dbReference>
<dbReference type="Pfam" id="PF05542">
    <property type="entry name" value="DUF760"/>
    <property type="match status" value="1"/>
</dbReference>
<evidence type="ECO:0000256" key="2">
    <source>
        <dbReference type="SAM" id="MobiDB-lite"/>
    </source>
</evidence>
<dbReference type="Pfam" id="PF07209">
    <property type="entry name" value="DUF1415"/>
    <property type="match status" value="1"/>
</dbReference>
<dbReference type="InterPro" id="IPR009091">
    <property type="entry name" value="RCC1/BLIP-II"/>
</dbReference>
<dbReference type="EMBL" id="CAMXCT010001079">
    <property type="protein sequence ID" value="CAI3986388.1"/>
    <property type="molecule type" value="Genomic_DNA"/>
</dbReference>
<name>A0A9P1FS61_9DINO</name>
<dbReference type="SUPFAM" id="SSF50985">
    <property type="entry name" value="RCC1/BLIP-II"/>
    <property type="match status" value="2"/>
</dbReference>
<dbReference type="Pfam" id="PF05517">
    <property type="entry name" value="p25-alpha"/>
    <property type="match status" value="2"/>
</dbReference>